<dbReference type="STRING" id="1035195.HMPREF9997_00898"/>
<proteinExistence type="predicted"/>
<evidence type="ECO:0000313" key="2">
    <source>
        <dbReference type="Proteomes" id="UP000010445"/>
    </source>
</evidence>
<dbReference type="AlphaFoldDB" id="L1MIS6"/>
<keyword evidence="2" id="KW-1185">Reference proteome</keyword>
<dbReference type="Proteomes" id="UP000010445">
    <property type="component" value="Unassembled WGS sequence"/>
</dbReference>
<protein>
    <submittedName>
        <fullName evidence="1">Uncharacterized protein</fullName>
    </submittedName>
</protein>
<dbReference type="HOGENOM" id="CLU_2698339_0_0_11"/>
<sequence>MGRKPTATTRISLIVSWINPGRAARGETAHRLWAGVGADDDAAIIDAYERAYNITQREGADGKIPEMPTCGVV</sequence>
<reference evidence="1 2" key="1">
    <citation type="submission" date="2012-05" db="EMBL/GenBank/DDBJ databases">
        <authorList>
            <person name="Weinstock G."/>
            <person name="Sodergren E."/>
            <person name="Lobos E.A."/>
            <person name="Fulton L."/>
            <person name="Fulton R."/>
            <person name="Courtney L."/>
            <person name="Fronick C."/>
            <person name="O'Laughlin M."/>
            <person name="Godfrey J."/>
            <person name="Wilson R.M."/>
            <person name="Miner T."/>
            <person name="Farmer C."/>
            <person name="Delehaunty K."/>
            <person name="Cordes M."/>
            <person name="Minx P."/>
            <person name="Tomlinson C."/>
            <person name="Chen J."/>
            <person name="Wollam A."/>
            <person name="Pepin K.H."/>
            <person name="Bhonagiri V."/>
            <person name="Zhang X."/>
            <person name="Suruliraj S."/>
            <person name="Warren W."/>
            <person name="Mitreva M."/>
            <person name="Mardis E.R."/>
            <person name="Wilson R.K."/>
        </authorList>
    </citation>
    <scope>NUCLEOTIDE SEQUENCE [LARGE SCALE GENOMIC DNA]</scope>
    <source>
        <strain evidence="1 2">F0235</strain>
    </source>
</reference>
<gene>
    <name evidence="1" type="ORF">HMPREF9997_00898</name>
</gene>
<dbReference type="EMBL" id="AMEM01000016">
    <property type="protein sequence ID" value="EKX90834.1"/>
    <property type="molecule type" value="Genomic_DNA"/>
</dbReference>
<name>L1MIS6_9CORY</name>
<organism evidence="1 2">
    <name type="scientific">Corynebacterium durum F0235</name>
    <dbReference type="NCBI Taxonomy" id="1035195"/>
    <lineage>
        <taxon>Bacteria</taxon>
        <taxon>Bacillati</taxon>
        <taxon>Actinomycetota</taxon>
        <taxon>Actinomycetes</taxon>
        <taxon>Mycobacteriales</taxon>
        <taxon>Corynebacteriaceae</taxon>
        <taxon>Corynebacterium</taxon>
    </lineage>
</organism>
<evidence type="ECO:0000313" key="1">
    <source>
        <dbReference type="EMBL" id="EKX90834.1"/>
    </source>
</evidence>
<dbReference type="PATRIC" id="fig|1035195.3.peg.801"/>
<comment type="caution">
    <text evidence="1">The sequence shown here is derived from an EMBL/GenBank/DDBJ whole genome shotgun (WGS) entry which is preliminary data.</text>
</comment>
<accession>L1MIS6</accession>